<dbReference type="PIRSF" id="PIRSF001434">
    <property type="entry name" value="CGS"/>
    <property type="match status" value="1"/>
</dbReference>
<organism evidence="10 11">
    <name type="scientific">Ignelater luminosus</name>
    <name type="common">Cucubano</name>
    <name type="synonym">Pyrophorus luminosus</name>
    <dbReference type="NCBI Taxonomy" id="2038154"/>
    <lineage>
        <taxon>Eukaryota</taxon>
        <taxon>Metazoa</taxon>
        <taxon>Ecdysozoa</taxon>
        <taxon>Arthropoda</taxon>
        <taxon>Hexapoda</taxon>
        <taxon>Insecta</taxon>
        <taxon>Pterygota</taxon>
        <taxon>Neoptera</taxon>
        <taxon>Endopterygota</taxon>
        <taxon>Coleoptera</taxon>
        <taxon>Polyphaga</taxon>
        <taxon>Elateriformia</taxon>
        <taxon>Elateroidea</taxon>
        <taxon>Elateridae</taxon>
        <taxon>Agrypninae</taxon>
        <taxon>Pyrophorini</taxon>
        <taxon>Ignelater</taxon>
    </lineage>
</organism>
<dbReference type="GO" id="GO:0030170">
    <property type="term" value="F:pyridoxal phosphate binding"/>
    <property type="evidence" value="ECO:0007669"/>
    <property type="project" value="InterPro"/>
</dbReference>
<dbReference type="OrthoDB" id="3512640at2759"/>
<evidence type="ECO:0000256" key="3">
    <source>
        <dbReference type="ARBA" id="ARBA00009077"/>
    </source>
</evidence>
<dbReference type="InterPro" id="IPR015424">
    <property type="entry name" value="PyrdxlP-dep_Trfase"/>
</dbReference>
<evidence type="ECO:0000313" key="10">
    <source>
        <dbReference type="EMBL" id="KAF2895716.1"/>
    </source>
</evidence>
<dbReference type="Proteomes" id="UP000801492">
    <property type="component" value="Unassembled WGS sequence"/>
</dbReference>
<gene>
    <name evidence="10" type="ORF">ILUMI_10496</name>
</gene>
<comment type="cofactor">
    <cofactor evidence="1 9">
        <name>pyridoxal 5'-phosphate</name>
        <dbReference type="ChEBI" id="CHEBI:597326"/>
    </cofactor>
</comment>
<protein>
    <recommendedName>
        <fullName evidence="4">cystathionine gamma-lyase</fullName>
        <ecNumber evidence="4">4.4.1.1</ecNumber>
    </recommendedName>
    <alternativeName>
        <fullName evidence="7">Gamma-cystathionase</fullName>
    </alternativeName>
</protein>
<evidence type="ECO:0000256" key="6">
    <source>
        <dbReference type="ARBA" id="ARBA00023192"/>
    </source>
</evidence>
<dbReference type="GO" id="GO:0004123">
    <property type="term" value="F:cystathionine gamma-lyase activity"/>
    <property type="evidence" value="ECO:0007669"/>
    <property type="project" value="TreeGrafter"/>
</dbReference>
<evidence type="ECO:0000313" key="11">
    <source>
        <dbReference type="Proteomes" id="UP000801492"/>
    </source>
</evidence>
<dbReference type="PANTHER" id="PTHR11808:SF15">
    <property type="entry name" value="CYSTATHIONINE GAMMA-LYASE"/>
    <property type="match status" value="1"/>
</dbReference>
<dbReference type="EMBL" id="VTPC01005723">
    <property type="protein sequence ID" value="KAF2895716.1"/>
    <property type="molecule type" value="Genomic_DNA"/>
</dbReference>
<dbReference type="AlphaFoldDB" id="A0A8K0D281"/>
<name>A0A8K0D281_IGNLU</name>
<reference evidence="10" key="1">
    <citation type="submission" date="2019-08" db="EMBL/GenBank/DDBJ databases">
        <title>The genome of the North American firefly Photinus pyralis.</title>
        <authorList>
            <consortium name="Photinus pyralis genome working group"/>
            <person name="Fallon T.R."/>
            <person name="Sander Lower S.E."/>
            <person name="Weng J.-K."/>
        </authorList>
    </citation>
    <scope>NUCLEOTIDE SEQUENCE</scope>
    <source>
        <strain evidence="10">TRF0915ILg1</strain>
        <tissue evidence="10">Whole body</tissue>
    </source>
</reference>
<dbReference type="Pfam" id="PF01053">
    <property type="entry name" value="Cys_Met_Meta_PP"/>
    <property type="match status" value="1"/>
</dbReference>
<dbReference type="EC" id="4.4.1.1" evidence="4"/>
<evidence type="ECO:0000256" key="4">
    <source>
        <dbReference type="ARBA" id="ARBA00012085"/>
    </source>
</evidence>
<dbReference type="InterPro" id="IPR054542">
    <property type="entry name" value="Cys_met_metab_PP"/>
</dbReference>
<dbReference type="GO" id="GO:0019346">
    <property type="term" value="P:transsulfuration"/>
    <property type="evidence" value="ECO:0007669"/>
    <property type="project" value="InterPro"/>
</dbReference>
<dbReference type="SUPFAM" id="SSF53383">
    <property type="entry name" value="PLP-dependent transferases"/>
    <property type="match status" value="1"/>
</dbReference>
<dbReference type="GO" id="GO:0019343">
    <property type="term" value="P:cysteine biosynthetic process via cystathionine"/>
    <property type="evidence" value="ECO:0007669"/>
    <property type="project" value="TreeGrafter"/>
</dbReference>
<sequence length="461" mass="50628">MINVLMDFPLKILSIFTKSSGNLFREILRKLNSYFGGDVKPVKATEVKTLSCQTSSHIHKLHISLPIATMGDNNGFLPFPKGFSTAAIHSGQDPEQWDSLSVVPPIVLSTTFKQHSPANPKKYEYGRSGNPSRNVLEECLAALEGARYGLCFSSGLGAITALLGLFKSGDHIICGDDVYGGTNRLFSKVATPLGITTSFIDVTDLSNIEKCINSNTKIIWIETPTNPLLKVLDIKAVSEIAKKHNILLAVDNTFLTPYLQRPLELGADLSVHSLTKYMNGHSDIIMGAILLNNSEVHEKLRFLQNAMGIVPSPFDCSQVNRSLKTLALRMKQHSQSSLLVAKFLESHPKIEKVIHPGLPSHPQHELCKKQTSGHSGMVTFYIKGGLEDSKRFLSALKLYSLAESLGGYESLVELPSVMTHASVSEDQRRVLKITDNLIRLSVGLEDVDDLIDDLKQALSVI</sequence>
<accession>A0A8K0D281</accession>
<evidence type="ECO:0000256" key="7">
    <source>
        <dbReference type="ARBA" id="ARBA00029853"/>
    </source>
</evidence>
<comment type="similarity">
    <text evidence="3 9">Belongs to the trans-sulfuration enzymes family.</text>
</comment>
<keyword evidence="11" id="KW-1185">Reference proteome</keyword>
<dbReference type="CDD" id="cd00614">
    <property type="entry name" value="CGS_like"/>
    <property type="match status" value="1"/>
</dbReference>
<evidence type="ECO:0000256" key="5">
    <source>
        <dbReference type="ARBA" id="ARBA00022898"/>
    </source>
</evidence>
<dbReference type="InterPro" id="IPR000277">
    <property type="entry name" value="Cys/Met-Metab_PyrdxlP-dep_enz"/>
</dbReference>
<feature type="modified residue" description="N6-(pyridoxal phosphate)lysine" evidence="8">
    <location>
        <position position="276"/>
    </location>
</feature>
<comment type="pathway">
    <text evidence="2">Amino-acid biosynthesis; L-cysteine biosynthesis; L-cysteine from L-homocysteine and L-serine: step 2/2.</text>
</comment>
<dbReference type="FunFam" id="3.90.1150.10:FF:000008">
    <property type="entry name" value="Cystathionine gamma-synthase"/>
    <property type="match status" value="1"/>
</dbReference>
<keyword evidence="5 8" id="KW-0663">Pyridoxal phosphate</keyword>
<evidence type="ECO:0000256" key="2">
    <source>
        <dbReference type="ARBA" id="ARBA00005038"/>
    </source>
</evidence>
<dbReference type="InterPro" id="IPR015422">
    <property type="entry name" value="PyrdxlP-dep_Trfase_small"/>
</dbReference>
<dbReference type="UniPathway" id="UPA00136">
    <property type="reaction ID" value="UER00202"/>
</dbReference>
<dbReference type="Gene3D" id="3.40.640.10">
    <property type="entry name" value="Type I PLP-dependent aspartate aminotransferase-like (Major domain)"/>
    <property type="match status" value="1"/>
</dbReference>
<evidence type="ECO:0000256" key="9">
    <source>
        <dbReference type="RuleBase" id="RU362118"/>
    </source>
</evidence>
<dbReference type="PANTHER" id="PTHR11808">
    <property type="entry name" value="TRANS-SULFURATION ENZYME FAMILY MEMBER"/>
    <property type="match status" value="1"/>
</dbReference>
<dbReference type="Gene3D" id="3.90.1150.10">
    <property type="entry name" value="Aspartate Aminotransferase, domain 1"/>
    <property type="match status" value="1"/>
</dbReference>
<keyword evidence="6" id="KW-0028">Amino-acid biosynthesis</keyword>
<evidence type="ECO:0000256" key="8">
    <source>
        <dbReference type="PIRSR" id="PIRSR001434-2"/>
    </source>
</evidence>
<dbReference type="PROSITE" id="PS00868">
    <property type="entry name" value="CYS_MET_METAB_PP"/>
    <property type="match status" value="1"/>
</dbReference>
<keyword evidence="6" id="KW-0198">Cysteine biosynthesis</keyword>
<comment type="caution">
    <text evidence="10">The sequence shown here is derived from an EMBL/GenBank/DDBJ whole genome shotgun (WGS) entry which is preliminary data.</text>
</comment>
<evidence type="ECO:0000256" key="1">
    <source>
        <dbReference type="ARBA" id="ARBA00001933"/>
    </source>
</evidence>
<dbReference type="InterPro" id="IPR015421">
    <property type="entry name" value="PyrdxlP-dep_Trfase_major"/>
</dbReference>
<dbReference type="FunFam" id="3.40.640.10:FF:000009">
    <property type="entry name" value="Cystathionine gamma-synthase homolog"/>
    <property type="match status" value="1"/>
</dbReference>
<proteinExistence type="inferred from homology"/>
<dbReference type="GO" id="GO:0005737">
    <property type="term" value="C:cytoplasm"/>
    <property type="evidence" value="ECO:0007669"/>
    <property type="project" value="TreeGrafter"/>
</dbReference>